<dbReference type="EMBL" id="JACSQY010000007">
    <property type="protein sequence ID" value="MBD7908813.1"/>
    <property type="molecule type" value="Genomic_DNA"/>
</dbReference>
<keyword evidence="1" id="KW-1133">Transmembrane helix</keyword>
<feature type="transmembrane region" description="Helical" evidence="1">
    <location>
        <begin position="20"/>
        <end position="37"/>
    </location>
</feature>
<dbReference type="Proteomes" id="UP000659496">
    <property type="component" value="Unassembled WGS sequence"/>
</dbReference>
<protein>
    <submittedName>
        <fullName evidence="2">ABC transporter permease subunit</fullName>
    </submittedName>
</protein>
<reference evidence="2 3" key="1">
    <citation type="submission" date="2020-08" db="EMBL/GenBank/DDBJ databases">
        <title>A Genomic Blueprint of the Chicken Gut Microbiome.</title>
        <authorList>
            <person name="Gilroy R."/>
            <person name="Ravi A."/>
            <person name="Getino M."/>
            <person name="Pursley I."/>
            <person name="Horton D.L."/>
            <person name="Alikhan N.-F."/>
            <person name="Baker D."/>
            <person name="Gharbi K."/>
            <person name="Hall N."/>
            <person name="Watson M."/>
            <person name="Adriaenssens E.M."/>
            <person name="Foster-Nyarko E."/>
            <person name="Jarju S."/>
            <person name="Secka A."/>
            <person name="Antonio M."/>
            <person name="Oren A."/>
            <person name="Chaudhuri R."/>
            <person name="La Ragione R.M."/>
            <person name="Hildebrand F."/>
            <person name="Pallen M.J."/>
        </authorList>
    </citation>
    <scope>NUCLEOTIDE SEQUENCE [LARGE SCALE GENOMIC DNA]</scope>
    <source>
        <strain evidence="2 3">Sa3CUA8</strain>
    </source>
</reference>
<keyword evidence="3" id="KW-1185">Reference proteome</keyword>
<dbReference type="RefSeq" id="WP_191690326.1">
    <property type="nucleotide sequence ID" value="NZ_JACSQY010000007.1"/>
</dbReference>
<sequence>MRWNYILFEIKMLVHNRKNWLLGIAMILFFPIYYLQYSQTDIKTLQDQKNEEAEQFHSIFKAFPEEMRETKEGQKIYDNLTEQASLINMQRFYLWDEEDNDLYITDGLRLNELRLDLHEAGNKGIHPNYIVAKEEIHKEVALLDYYQKHHISIVPDPFVASNYIPAALDTISGLPFGLIVLLIGSSMLLHDQQNRSLLIGLPVSFLQKAVSKVGIHLFQILAFLVAGIGACSLYVGLKTGWGSFISPVLLYSNGDFTAVSTVHYVLLQLLAFLLISLLLLVASVLVSSITKNMYTTVLFIVFLLLLPSLLLSAGIDGSWLRPLAMIDIGAVLSGEAAMRFASTSMDYKHAFSWFFGLTLTVNAVLYMKNKLQYTPR</sequence>
<feature type="transmembrane region" description="Helical" evidence="1">
    <location>
        <begin position="171"/>
        <end position="189"/>
    </location>
</feature>
<evidence type="ECO:0000256" key="1">
    <source>
        <dbReference type="SAM" id="Phobius"/>
    </source>
</evidence>
<accession>A0ABR8PKX2</accession>
<gene>
    <name evidence="2" type="ORF">H9659_10770</name>
</gene>
<organism evidence="2 3">
    <name type="scientific">Sporosarcina gallistercoris</name>
    <dbReference type="NCBI Taxonomy" id="2762245"/>
    <lineage>
        <taxon>Bacteria</taxon>
        <taxon>Bacillati</taxon>
        <taxon>Bacillota</taxon>
        <taxon>Bacilli</taxon>
        <taxon>Bacillales</taxon>
        <taxon>Caryophanaceae</taxon>
        <taxon>Sporosarcina</taxon>
    </lineage>
</organism>
<name>A0ABR8PKX2_9BACL</name>
<feature type="transmembrane region" description="Helical" evidence="1">
    <location>
        <begin position="265"/>
        <end position="286"/>
    </location>
</feature>
<proteinExistence type="predicted"/>
<dbReference type="Pfam" id="PF12679">
    <property type="entry name" value="ABC2_membrane_2"/>
    <property type="match status" value="1"/>
</dbReference>
<feature type="transmembrane region" description="Helical" evidence="1">
    <location>
        <begin position="217"/>
        <end position="237"/>
    </location>
</feature>
<comment type="caution">
    <text evidence="2">The sequence shown here is derived from an EMBL/GenBank/DDBJ whole genome shotgun (WGS) entry which is preliminary data.</text>
</comment>
<feature type="transmembrane region" description="Helical" evidence="1">
    <location>
        <begin position="350"/>
        <end position="367"/>
    </location>
</feature>
<keyword evidence="1" id="KW-0472">Membrane</keyword>
<evidence type="ECO:0000313" key="3">
    <source>
        <dbReference type="Proteomes" id="UP000659496"/>
    </source>
</evidence>
<feature type="transmembrane region" description="Helical" evidence="1">
    <location>
        <begin position="293"/>
        <end position="315"/>
    </location>
</feature>
<evidence type="ECO:0000313" key="2">
    <source>
        <dbReference type="EMBL" id="MBD7908813.1"/>
    </source>
</evidence>
<keyword evidence="1" id="KW-0812">Transmembrane</keyword>